<dbReference type="AlphaFoldDB" id="A0A4C1WDY2"/>
<dbReference type="EMBL" id="BGZK01000548">
    <property type="protein sequence ID" value="GBP49606.1"/>
    <property type="molecule type" value="Genomic_DNA"/>
</dbReference>
<evidence type="ECO:0000256" key="1">
    <source>
        <dbReference type="SAM" id="MobiDB-lite"/>
    </source>
</evidence>
<reference evidence="2 3" key="1">
    <citation type="journal article" date="2019" name="Commun. Biol.">
        <title>The bagworm genome reveals a unique fibroin gene that provides high tensile strength.</title>
        <authorList>
            <person name="Kono N."/>
            <person name="Nakamura H."/>
            <person name="Ohtoshi R."/>
            <person name="Tomita M."/>
            <person name="Numata K."/>
            <person name="Arakawa K."/>
        </authorList>
    </citation>
    <scope>NUCLEOTIDE SEQUENCE [LARGE SCALE GENOMIC DNA]</scope>
</reference>
<protein>
    <submittedName>
        <fullName evidence="2">Uncharacterized protein</fullName>
    </submittedName>
</protein>
<feature type="region of interest" description="Disordered" evidence="1">
    <location>
        <begin position="74"/>
        <end position="133"/>
    </location>
</feature>
<proteinExistence type="predicted"/>
<comment type="caution">
    <text evidence="2">The sequence shown here is derived from an EMBL/GenBank/DDBJ whole genome shotgun (WGS) entry which is preliminary data.</text>
</comment>
<name>A0A4C1WDY2_EUMVA</name>
<evidence type="ECO:0000313" key="2">
    <source>
        <dbReference type="EMBL" id="GBP49606.1"/>
    </source>
</evidence>
<dbReference type="Proteomes" id="UP000299102">
    <property type="component" value="Unassembled WGS sequence"/>
</dbReference>
<sequence length="133" mass="15345">MSYSLPVIQPDIKERSNIIVYIGKELRRSQMWNVYYTNSRYFLFDLVLEVLEGYLDQCRISCSIIWTTEPYRRKTRVSPHNTLPKQKPQGDTGGWGGTGARPARPQRRETTGGKRKERKVSLALGAVPQINMK</sequence>
<accession>A0A4C1WDY2</accession>
<organism evidence="2 3">
    <name type="scientific">Eumeta variegata</name>
    <name type="common">Bagworm moth</name>
    <name type="synonym">Eumeta japonica</name>
    <dbReference type="NCBI Taxonomy" id="151549"/>
    <lineage>
        <taxon>Eukaryota</taxon>
        <taxon>Metazoa</taxon>
        <taxon>Ecdysozoa</taxon>
        <taxon>Arthropoda</taxon>
        <taxon>Hexapoda</taxon>
        <taxon>Insecta</taxon>
        <taxon>Pterygota</taxon>
        <taxon>Neoptera</taxon>
        <taxon>Endopterygota</taxon>
        <taxon>Lepidoptera</taxon>
        <taxon>Glossata</taxon>
        <taxon>Ditrysia</taxon>
        <taxon>Tineoidea</taxon>
        <taxon>Psychidae</taxon>
        <taxon>Oiketicinae</taxon>
        <taxon>Eumeta</taxon>
    </lineage>
</organism>
<keyword evidence="3" id="KW-1185">Reference proteome</keyword>
<evidence type="ECO:0000313" key="3">
    <source>
        <dbReference type="Proteomes" id="UP000299102"/>
    </source>
</evidence>
<gene>
    <name evidence="2" type="ORF">EVAR_97904_1</name>
</gene>